<accession>A0ABM8FAB1</accession>
<gene>
    <name evidence="1" type="ORF">MACH16_04740</name>
</gene>
<sequence length="69" mass="8150">MFLTIFKFDVLVIVANSFLIGDYKEEKNRMSLLSVKNHNQLRLLLNFSKAFARPVFISKHNPSYLMRFP</sequence>
<dbReference type="EMBL" id="AP027271">
    <property type="protein sequence ID" value="BDX01726.1"/>
    <property type="molecule type" value="Genomic_DNA"/>
</dbReference>
<evidence type="ECO:0000313" key="1">
    <source>
        <dbReference type="EMBL" id="BDX01726.1"/>
    </source>
</evidence>
<reference evidence="1 2" key="1">
    <citation type="submission" date="2023-01" db="EMBL/GenBank/DDBJ databases">
        <title>Complete genome sequence of Marinomonas pontica strain 200518_36.</title>
        <authorList>
            <person name="Ueki S."/>
            <person name="Gajardo G."/>
            <person name="Maruyama F."/>
        </authorList>
    </citation>
    <scope>NUCLEOTIDE SEQUENCE [LARGE SCALE GENOMIC DNA]</scope>
    <source>
        <strain evidence="1 2">200518_36</strain>
    </source>
</reference>
<keyword evidence="2" id="KW-1185">Reference proteome</keyword>
<organism evidence="1 2">
    <name type="scientific">Marinomonas pontica</name>
    <dbReference type="NCBI Taxonomy" id="264739"/>
    <lineage>
        <taxon>Bacteria</taxon>
        <taxon>Pseudomonadati</taxon>
        <taxon>Pseudomonadota</taxon>
        <taxon>Gammaproteobacteria</taxon>
        <taxon>Oceanospirillales</taxon>
        <taxon>Oceanospirillaceae</taxon>
        <taxon>Marinomonas</taxon>
    </lineage>
</organism>
<proteinExistence type="predicted"/>
<protein>
    <submittedName>
        <fullName evidence="1">Uncharacterized protein</fullName>
    </submittedName>
</protein>
<evidence type="ECO:0000313" key="2">
    <source>
        <dbReference type="Proteomes" id="UP001307608"/>
    </source>
</evidence>
<name>A0ABM8FAB1_9GAMM</name>
<dbReference type="Proteomes" id="UP001307608">
    <property type="component" value="Chromosome"/>
</dbReference>